<keyword evidence="8 18" id="KW-0472">Membrane</keyword>
<evidence type="ECO:0000256" key="12">
    <source>
        <dbReference type="ARBA" id="ARBA00041185"/>
    </source>
</evidence>
<protein>
    <recommendedName>
        <fullName evidence="12">Probable peptidoglycan glycosyltransferase FtsW</fullName>
        <ecNumber evidence="14">2.4.99.28</ecNumber>
    </recommendedName>
    <alternativeName>
        <fullName evidence="13">Cell division protein FtsW</fullName>
    </alternativeName>
    <alternativeName>
        <fullName evidence="10">Cell wall polymerase</fullName>
    </alternativeName>
    <alternativeName>
        <fullName evidence="9">Peptidoglycan polymerase</fullName>
    </alternativeName>
</protein>
<comment type="caution">
    <text evidence="19">The sequence shown here is derived from an EMBL/GenBank/DDBJ whole genome shotgun (WGS) entry which is preliminary data.</text>
</comment>
<feature type="transmembrane region" description="Helical" evidence="18">
    <location>
        <begin position="208"/>
        <end position="227"/>
    </location>
</feature>
<evidence type="ECO:0000256" key="17">
    <source>
        <dbReference type="SAM" id="MobiDB-lite"/>
    </source>
</evidence>
<dbReference type="GO" id="GO:0008360">
    <property type="term" value="P:regulation of cell shape"/>
    <property type="evidence" value="ECO:0007669"/>
    <property type="project" value="UniProtKB-KW"/>
</dbReference>
<evidence type="ECO:0000256" key="8">
    <source>
        <dbReference type="ARBA" id="ARBA00023136"/>
    </source>
</evidence>
<feature type="transmembrane region" description="Helical" evidence="18">
    <location>
        <begin position="184"/>
        <end position="201"/>
    </location>
</feature>
<organism evidence="19 20">
    <name type="scientific">Fumia xinanensis</name>
    <dbReference type="NCBI Taxonomy" id="2763659"/>
    <lineage>
        <taxon>Bacteria</taxon>
        <taxon>Bacillati</taxon>
        <taxon>Bacillota</taxon>
        <taxon>Clostridia</taxon>
        <taxon>Eubacteriales</taxon>
        <taxon>Oscillospiraceae</taxon>
        <taxon>Fumia</taxon>
    </lineage>
</organism>
<evidence type="ECO:0000256" key="15">
    <source>
        <dbReference type="ARBA" id="ARBA00049902"/>
    </source>
</evidence>
<reference evidence="19" key="1">
    <citation type="submission" date="2020-08" db="EMBL/GenBank/DDBJ databases">
        <title>Genome public.</title>
        <authorList>
            <person name="Liu C."/>
            <person name="Sun Q."/>
        </authorList>
    </citation>
    <scope>NUCLEOTIDE SEQUENCE</scope>
    <source>
        <strain evidence="19">NSJ-33</strain>
    </source>
</reference>
<keyword evidence="19" id="KW-0131">Cell cycle</keyword>
<keyword evidence="7 18" id="KW-1133">Transmembrane helix</keyword>
<keyword evidence="4 18" id="KW-0812">Transmembrane</keyword>
<dbReference type="InterPro" id="IPR001182">
    <property type="entry name" value="FtsW/RodA"/>
</dbReference>
<dbReference type="GO" id="GO:0032153">
    <property type="term" value="C:cell division site"/>
    <property type="evidence" value="ECO:0007669"/>
    <property type="project" value="TreeGrafter"/>
</dbReference>
<gene>
    <name evidence="19" type="ORF">H8710_07805</name>
</gene>
<keyword evidence="19" id="KW-0132">Cell division</keyword>
<feature type="transmembrane region" description="Helical" evidence="18">
    <location>
        <begin position="361"/>
        <end position="384"/>
    </location>
</feature>
<dbReference type="GO" id="GO:0015648">
    <property type="term" value="F:lipid-linked peptidoglycan transporter activity"/>
    <property type="evidence" value="ECO:0007669"/>
    <property type="project" value="TreeGrafter"/>
</dbReference>
<feature type="transmembrane region" description="Helical" evidence="18">
    <location>
        <begin position="162"/>
        <end position="178"/>
    </location>
</feature>
<feature type="transmembrane region" description="Helical" evidence="18">
    <location>
        <begin position="100"/>
        <end position="118"/>
    </location>
</feature>
<accession>A0A926I7I9</accession>
<feature type="transmembrane region" description="Helical" evidence="18">
    <location>
        <begin position="327"/>
        <end position="349"/>
    </location>
</feature>
<evidence type="ECO:0000256" key="9">
    <source>
        <dbReference type="ARBA" id="ARBA00032370"/>
    </source>
</evidence>
<dbReference type="GO" id="GO:0008955">
    <property type="term" value="F:peptidoglycan glycosyltransferase activity"/>
    <property type="evidence" value="ECO:0007669"/>
    <property type="project" value="UniProtKB-EC"/>
</dbReference>
<keyword evidence="20" id="KW-1185">Reference proteome</keyword>
<evidence type="ECO:0000256" key="1">
    <source>
        <dbReference type="ARBA" id="ARBA00004141"/>
    </source>
</evidence>
<evidence type="ECO:0000256" key="4">
    <source>
        <dbReference type="ARBA" id="ARBA00022692"/>
    </source>
</evidence>
<feature type="transmembrane region" description="Helical" evidence="18">
    <location>
        <begin position="288"/>
        <end position="315"/>
    </location>
</feature>
<feature type="compositionally biased region" description="Polar residues" evidence="17">
    <location>
        <begin position="11"/>
        <end position="24"/>
    </location>
</feature>
<dbReference type="RefSeq" id="WP_249294936.1">
    <property type="nucleotide sequence ID" value="NZ_JACRSV010000002.1"/>
</dbReference>
<evidence type="ECO:0000313" key="19">
    <source>
        <dbReference type="EMBL" id="MBC8559966.1"/>
    </source>
</evidence>
<name>A0A926I7I9_9FIRM</name>
<evidence type="ECO:0000256" key="10">
    <source>
        <dbReference type="ARBA" id="ARBA00033270"/>
    </source>
</evidence>
<evidence type="ECO:0000256" key="11">
    <source>
        <dbReference type="ARBA" id="ARBA00038053"/>
    </source>
</evidence>
<evidence type="ECO:0000256" key="16">
    <source>
        <dbReference type="ARBA" id="ARBA00049966"/>
    </source>
</evidence>
<dbReference type="AlphaFoldDB" id="A0A926I7I9"/>
<feature type="region of interest" description="Disordered" evidence="17">
    <location>
        <begin position="1"/>
        <end position="27"/>
    </location>
</feature>
<sequence>MASTAAKRNGIRTTIQNKSESQTGEKPKRGKMNISFFFLVIVLLSIGLVMVFSASYATSLNETGNSLTIVLKQAVFVVAGVAIMIFASFVDYHIYRKFKWVIYIGGLVLMCVALLFPNSTGARRWIWIGPISFQPSEIMKFALTVACAHLVALNYKQMKNPKYGFWPFVILLLPVLGLCALQRHLSALILMAAIAGTIIIVGGSKVRWFVGIAAVGGPLALLALKLMGHDYVGTRFSDWLDPLSGNIRGTKWQTAQSLYAIGSGGLTGVGLGNSTQKYLYLSEPQNDFIFAIVCEELGFLGAMVIILLFVLLIYCGFSIAMKAPDKFGCMLVIGLTAQIGIQTLLNIAVVSNAMPNTGISLPFFSAGGTALTMQLAQMGVILNVSRYCQQN</sequence>
<keyword evidence="6" id="KW-0573">Peptidoglycan synthesis</keyword>
<evidence type="ECO:0000256" key="13">
    <source>
        <dbReference type="ARBA" id="ARBA00041418"/>
    </source>
</evidence>
<dbReference type="GO" id="GO:0051301">
    <property type="term" value="P:cell division"/>
    <property type="evidence" value="ECO:0007669"/>
    <property type="project" value="UniProtKB-KW"/>
</dbReference>
<keyword evidence="3" id="KW-0808">Transferase</keyword>
<comment type="catalytic activity">
    <reaction evidence="15">
        <text>[GlcNAc-(1-&gt;4)-Mur2Ac(oyl-L-Ala-gamma-D-Glu-L-Lys-D-Ala-D-Ala)](n)-di-trans,octa-cis-undecaprenyl diphosphate + beta-D-GlcNAc-(1-&gt;4)-Mur2Ac(oyl-L-Ala-gamma-D-Glu-L-Lys-D-Ala-D-Ala)-di-trans,octa-cis-undecaprenyl diphosphate = [GlcNAc-(1-&gt;4)-Mur2Ac(oyl-L-Ala-gamma-D-Glu-L-Lys-D-Ala-D-Ala)](n+1)-di-trans,octa-cis-undecaprenyl diphosphate + di-trans,octa-cis-undecaprenyl diphosphate + H(+)</text>
        <dbReference type="Rhea" id="RHEA:23708"/>
        <dbReference type="Rhea" id="RHEA-COMP:9602"/>
        <dbReference type="Rhea" id="RHEA-COMP:9603"/>
        <dbReference type="ChEBI" id="CHEBI:15378"/>
        <dbReference type="ChEBI" id="CHEBI:58405"/>
        <dbReference type="ChEBI" id="CHEBI:60033"/>
        <dbReference type="ChEBI" id="CHEBI:78435"/>
        <dbReference type="EC" id="2.4.99.28"/>
    </reaction>
</comment>
<evidence type="ECO:0000313" key="20">
    <source>
        <dbReference type="Proteomes" id="UP000610760"/>
    </source>
</evidence>
<comment type="function">
    <text evidence="16">Peptidoglycan polymerase that is essential for cell division.</text>
</comment>
<dbReference type="EC" id="2.4.99.28" evidence="14"/>
<dbReference type="EMBL" id="JACRSV010000002">
    <property type="protein sequence ID" value="MBC8559966.1"/>
    <property type="molecule type" value="Genomic_DNA"/>
</dbReference>
<evidence type="ECO:0000256" key="7">
    <source>
        <dbReference type="ARBA" id="ARBA00022989"/>
    </source>
</evidence>
<dbReference type="PANTHER" id="PTHR30474">
    <property type="entry name" value="CELL CYCLE PROTEIN"/>
    <property type="match status" value="1"/>
</dbReference>
<evidence type="ECO:0000256" key="5">
    <source>
        <dbReference type="ARBA" id="ARBA00022960"/>
    </source>
</evidence>
<feature type="transmembrane region" description="Helical" evidence="18">
    <location>
        <begin position="36"/>
        <end position="57"/>
    </location>
</feature>
<dbReference type="Pfam" id="PF01098">
    <property type="entry name" value="FTSW_RODA_SPOVE"/>
    <property type="match status" value="1"/>
</dbReference>
<keyword evidence="5" id="KW-0133">Cell shape</keyword>
<feature type="transmembrane region" description="Helical" evidence="18">
    <location>
        <begin position="69"/>
        <end position="88"/>
    </location>
</feature>
<evidence type="ECO:0000256" key="2">
    <source>
        <dbReference type="ARBA" id="ARBA00022676"/>
    </source>
</evidence>
<dbReference type="Proteomes" id="UP000610760">
    <property type="component" value="Unassembled WGS sequence"/>
</dbReference>
<keyword evidence="2" id="KW-0328">Glycosyltransferase</keyword>
<evidence type="ECO:0000256" key="14">
    <source>
        <dbReference type="ARBA" id="ARBA00044770"/>
    </source>
</evidence>
<comment type="similarity">
    <text evidence="11">Belongs to the SEDS family. FtsW subfamily.</text>
</comment>
<proteinExistence type="inferred from homology"/>
<comment type="subcellular location">
    <subcellularLocation>
        <location evidence="1">Membrane</location>
        <topology evidence="1">Multi-pass membrane protein</topology>
    </subcellularLocation>
</comment>
<dbReference type="PANTHER" id="PTHR30474:SF2">
    <property type="entry name" value="PEPTIDOGLYCAN GLYCOSYLTRANSFERASE FTSW-RELATED"/>
    <property type="match status" value="1"/>
</dbReference>
<dbReference type="GO" id="GO:0005886">
    <property type="term" value="C:plasma membrane"/>
    <property type="evidence" value="ECO:0007669"/>
    <property type="project" value="TreeGrafter"/>
</dbReference>
<evidence type="ECO:0000256" key="3">
    <source>
        <dbReference type="ARBA" id="ARBA00022679"/>
    </source>
</evidence>
<evidence type="ECO:0000256" key="18">
    <source>
        <dbReference type="SAM" id="Phobius"/>
    </source>
</evidence>
<evidence type="ECO:0000256" key="6">
    <source>
        <dbReference type="ARBA" id="ARBA00022984"/>
    </source>
</evidence>
<dbReference type="GO" id="GO:0009252">
    <property type="term" value="P:peptidoglycan biosynthetic process"/>
    <property type="evidence" value="ECO:0007669"/>
    <property type="project" value="UniProtKB-KW"/>
</dbReference>